<evidence type="ECO:0000256" key="4">
    <source>
        <dbReference type="ARBA" id="ARBA00023002"/>
    </source>
</evidence>
<dbReference type="PROSITE" id="PS00059">
    <property type="entry name" value="ADH_ZINC"/>
    <property type="match status" value="1"/>
</dbReference>
<keyword evidence="3 5" id="KW-0862">Zinc</keyword>
<protein>
    <submittedName>
        <fullName evidence="7">2-desacetyl-2-hydroxyethyl bacteriochlorophyllide A dehydrogenase</fullName>
    </submittedName>
</protein>
<sequence>MRAVVLDGRGSIEVRELPDPEPGDGDLIIAPAAVGICGTDLHLAVGDYPTGSFPVVPGHEFAGEVVAVGSAVRDFAPGDRVCADPNVSCGECGQCRAGATNLCPNLVPIGVATDGACAELVRVPAKVAFRLPDGMDARTGALIEPLACVLHAASRIGPVDGQRVLVYGAGSIGLLAAAYAKARGAHSIDVVEPSPVRRAAALEFGADAVHAPGERPGERDVDLVVEASGHPSAAADALLRLDKRGTLLQMGVVSPTERIDLFPYDLFDRELTIVGSQSLATAYPEAVRAIADLPDLASRMVTHTFGLGEYAEALEAAGSDSARKVHVLPQQL</sequence>
<dbReference type="InterPro" id="IPR020843">
    <property type="entry name" value="ER"/>
</dbReference>
<dbReference type="GO" id="GO:0008270">
    <property type="term" value="F:zinc ion binding"/>
    <property type="evidence" value="ECO:0007669"/>
    <property type="project" value="InterPro"/>
</dbReference>
<gene>
    <name evidence="7" type="ORF">HNR68_002828</name>
</gene>
<dbReference type="InterPro" id="IPR011032">
    <property type="entry name" value="GroES-like_sf"/>
</dbReference>
<dbReference type="Pfam" id="PF00107">
    <property type="entry name" value="ADH_zinc_N"/>
    <property type="match status" value="1"/>
</dbReference>
<reference evidence="7 8" key="1">
    <citation type="submission" date="2020-07" db="EMBL/GenBank/DDBJ databases">
        <title>Sequencing the genomes of 1000 actinobacteria strains.</title>
        <authorList>
            <person name="Klenk H.-P."/>
        </authorList>
    </citation>
    <scope>NUCLEOTIDE SEQUENCE [LARGE SCALE GENOMIC DNA]</scope>
    <source>
        <strain evidence="7 8">DSM 44065</strain>
    </source>
</reference>
<evidence type="ECO:0000256" key="2">
    <source>
        <dbReference type="ARBA" id="ARBA00022723"/>
    </source>
</evidence>
<evidence type="ECO:0000256" key="3">
    <source>
        <dbReference type="ARBA" id="ARBA00022833"/>
    </source>
</evidence>
<dbReference type="Gene3D" id="3.40.50.720">
    <property type="entry name" value="NAD(P)-binding Rossmann-like Domain"/>
    <property type="match status" value="1"/>
</dbReference>
<evidence type="ECO:0000259" key="6">
    <source>
        <dbReference type="SMART" id="SM00829"/>
    </source>
</evidence>
<comment type="caution">
    <text evidence="7">The sequence shown here is derived from an EMBL/GenBank/DDBJ whole genome shotgun (WGS) entry which is preliminary data.</text>
</comment>
<keyword evidence="2 5" id="KW-0479">Metal-binding</keyword>
<dbReference type="Pfam" id="PF08240">
    <property type="entry name" value="ADH_N"/>
    <property type="match status" value="1"/>
</dbReference>
<dbReference type="SUPFAM" id="SSF51735">
    <property type="entry name" value="NAD(P)-binding Rossmann-fold domains"/>
    <property type="match status" value="1"/>
</dbReference>
<proteinExistence type="inferred from homology"/>
<keyword evidence="4" id="KW-0560">Oxidoreductase</keyword>
<name>A0A853AJJ8_9PSEU</name>
<dbReference type="InterPro" id="IPR013154">
    <property type="entry name" value="ADH-like_N"/>
</dbReference>
<evidence type="ECO:0000256" key="1">
    <source>
        <dbReference type="ARBA" id="ARBA00001947"/>
    </source>
</evidence>
<comment type="cofactor">
    <cofactor evidence="1 5">
        <name>Zn(2+)</name>
        <dbReference type="ChEBI" id="CHEBI:29105"/>
    </cofactor>
</comment>
<evidence type="ECO:0000256" key="5">
    <source>
        <dbReference type="RuleBase" id="RU361277"/>
    </source>
</evidence>
<dbReference type="GO" id="GO:0016491">
    <property type="term" value="F:oxidoreductase activity"/>
    <property type="evidence" value="ECO:0007669"/>
    <property type="project" value="UniProtKB-KW"/>
</dbReference>
<dbReference type="Proteomes" id="UP000587002">
    <property type="component" value="Unassembled WGS sequence"/>
</dbReference>
<comment type="similarity">
    <text evidence="5">Belongs to the zinc-containing alcohol dehydrogenase family.</text>
</comment>
<dbReference type="EMBL" id="JACCFJ010000001">
    <property type="protein sequence ID" value="NYI84198.1"/>
    <property type="molecule type" value="Genomic_DNA"/>
</dbReference>
<dbReference type="SUPFAM" id="SSF50129">
    <property type="entry name" value="GroES-like"/>
    <property type="match status" value="1"/>
</dbReference>
<dbReference type="InterPro" id="IPR013149">
    <property type="entry name" value="ADH-like_C"/>
</dbReference>
<dbReference type="InterPro" id="IPR036291">
    <property type="entry name" value="NAD(P)-bd_dom_sf"/>
</dbReference>
<evidence type="ECO:0000313" key="8">
    <source>
        <dbReference type="Proteomes" id="UP000587002"/>
    </source>
</evidence>
<dbReference type="AlphaFoldDB" id="A0A853AJJ8"/>
<accession>A0A853AJJ8</accession>
<evidence type="ECO:0000313" key="7">
    <source>
        <dbReference type="EMBL" id="NYI84198.1"/>
    </source>
</evidence>
<dbReference type="RefSeq" id="WP_179721195.1">
    <property type="nucleotide sequence ID" value="NZ_BAABFH010000001.1"/>
</dbReference>
<dbReference type="Gene3D" id="3.90.180.10">
    <property type="entry name" value="Medium-chain alcohol dehydrogenases, catalytic domain"/>
    <property type="match status" value="1"/>
</dbReference>
<dbReference type="PANTHER" id="PTHR43401:SF5">
    <property type="entry name" value="ALCOHOL DEHYDROGENASE-RELATED"/>
    <property type="match status" value="1"/>
</dbReference>
<dbReference type="PANTHER" id="PTHR43401">
    <property type="entry name" value="L-THREONINE 3-DEHYDROGENASE"/>
    <property type="match status" value="1"/>
</dbReference>
<dbReference type="SMART" id="SM00829">
    <property type="entry name" value="PKS_ER"/>
    <property type="match status" value="1"/>
</dbReference>
<dbReference type="InterPro" id="IPR050129">
    <property type="entry name" value="Zn_alcohol_dh"/>
</dbReference>
<dbReference type="InterPro" id="IPR002328">
    <property type="entry name" value="ADH_Zn_CS"/>
</dbReference>
<organism evidence="7 8">
    <name type="scientific">Saccharopolyspora hordei</name>
    <dbReference type="NCBI Taxonomy" id="1838"/>
    <lineage>
        <taxon>Bacteria</taxon>
        <taxon>Bacillati</taxon>
        <taxon>Actinomycetota</taxon>
        <taxon>Actinomycetes</taxon>
        <taxon>Pseudonocardiales</taxon>
        <taxon>Pseudonocardiaceae</taxon>
        <taxon>Saccharopolyspora</taxon>
    </lineage>
</organism>
<feature type="domain" description="Enoyl reductase (ER)" evidence="6">
    <location>
        <begin position="8"/>
        <end position="328"/>
    </location>
</feature>
<keyword evidence="8" id="KW-1185">Reference proteome</keyword>